<dbReference type="EMBL" id="JBCHKU010000058">
    <property type="protein sequence ID" value="MEM6251266.1"/>
    <property type="molecule type" value="Genomic_DNA"/>
</dbReference>
<reference evidence="1 2" key="1">
    <citation type="submission" date="2024-04" db="EMBL/GenBank/DDBJ databases">
        <title>Novel Shewanella species isolated from Baltic Sea sediments.</title>
        <authorList>
            <person name="Martin-Rodriguez A.J."/>
            <person name="Fernandez-Juarez V."/>
            <person name="Valeriano V.D."/>
            <person name="Mihindukulasooriya I."/>
            <person name="Ceresnova L."/>
            <person name="Joffre E."/>
            <person name="Jensie-Markopoulos S."/>
            <person name="Moore E.R.B."/>
            <person name="Sjoling A."/>
        </authorList>
    </citation>
    <scope>NUCLEOTIDE SEQUENCE [LARGE SCALE GENOMIC DNA]</scope>
    <source>
        <strain evidence="1 2">VAX-SP0-0CM-1</strain>
    </source>
</reference>
<gene>
    <name evidence="1" type="ORF">AAGS29_22045</name>
</gene>
<organism evidence="1 2">
    <name type="scientific">Shewanella vaxholmensis</name>
    <dbReference type="NCBI Taxonomy" id="3063535"/>
    <lineage>
        <taxon>Bacteria</taxon>
        <taxon>Pseudomonadati</taxon>
        <taxon>Pseudomonadota</taxon>
        <taxon>Gammaproteobacteria</taxon>
        <taxon>Alteromonadales</taxon>
        <taxon>Shewanellaceae</taxon>
        <taxon>Shewanella</taxon>
    </lineage>
</organism>
<proteinExistence type="predicted"/>
<dbReference type="Proteomes" id="UP001489333">
    <property type="component" value="Unassembled WGS sequence"/>
</dbReference>
<evidence type="ECO:0000313" key="1">
    <source>
        <dbReference type="EMBL" id="MEM6251266.1"/>
    </source>
</evidence>
<name>A0ABU9V0J9_9GAMM</name>
<evidence type="ECO:0000313" key="2">
    <source>
        <dbReference type="Proteomes" id="UP001489333"/>
    </source>
</evidence>
<dbReference type="PROSITE" id="PS00543">
    <property type="entry name" value="HLYD_FAMILY"/>
    <property type="match status" value="1"/>
</dbReference>
<comment type="caution">
    <text evidence="1">The sequence shown here is derived from an EMBL/GenBank/DDBJ whole genome shotgun (WGS) entry which is preliminary data.</text>
</comment>
<keyword evidence="2" id="KW-1185">Reference proteome</keyword>
<sequence>MSLAPTSSNLALAANEVIGIASKNEKREAASRLKPSNATVDEKRGLIYRMRLNMKQSTIMVEGKEIKLIPGMAVTAEVQTGKRRIIEFFIAPLLRYRQESIRER</sequence>
<accession>A0ABU9V0J9</accession>
<dbReference type="InterPro" id="IPR006144">
    <property type="entry name" value="Secretion_HlyD_CS"/>
</dbReference>
<dbReference type="PRINTS" id="PR01490">
    <property type="entry name" value="RTXTOXIND"/>
</dbReference>
<dbReference type="RefSeq" id="WP_311907014.1">
    <property type="nucleotide sequence ID" value="NZ_JAUOEV010000049.1"/>
</dbReference>
<protein>
    <submittedName>
        <fullName evidence="1">Uncharacterized protein</fullName>
    </submittedName>
</protein>